<sequence>MTASSSLRVLLQPRRIHCVLPRQQQQQQQQQYNNVLVTERRDVYPSGTRGKTWQRQSTCLVRRALGITLSIGVPLRTARSLGRTSRRSPLIKMKKSDQAHAEHQHSGEEKERELWREKEEKERQHRRAEKKMLAFWMSLSHKTRTLFRPRKRPGFQRSTSAVRLLKSEA</sequence>
<name>A0A6A5FKI9_PERFL</name>
<evidence type="ECO:0000313" key="2">
    <source>
        <dbReference type="EMBL" id="KAF1391184.1"/>
    </source>
</evidence>
<gene>
    <name evidence="2" type="ORF">PFLUV_G00039280</name>
</gene>
<evidence type="ECO:0000256" key="1">
    <source>
        <dbReference type="SAM" id="MobiDB-lite"/>
    </source>
</evidence>
<accession>A0A6A5FKI9</accession>
<evidence type="ECO:0000313" key="3">
    <source>
        <dbReference type="Proteomes" id="UP000465112"/>
    </source>
</evidence>
<feature type="region of interest" description="Disordered" evidence="1">
    <location>
        <begin position="146"/>
        <end position="169"/>
    </location>
</feature>
<feature type="compositionally biased region" description="Basic and acidic residues" evidence="1">
    <location>
        <begin position="94"/>
        <end position="123"/>
    </location>
</feature>
<protein>
    <submittedName>
        <fullName evidence="2">Uncharacterized protein</fullName>
    </submittedName>
</protein>
<proteinExistence type="predicted"/>
<dbReference type="Proteomes" id="UP000465112">
    <property type="component" value="Chromosome 4"/>
</dbReference>
<comment type="caution">
    <text evidence="2">The sequence shown here is derived from an EMBL/GenBank/DDBJ whole genome shotgun (WGS) entry which is preliminary data.</text>
</comment>
<organism evidence="2 3">
    <name type="scientific">Perca fluviatilis</name>
    <name type="common">European perch</name>
    <dbReference type="NCBI Taxonomy" id="8168"/>
    <lineage>
        <taxon>Eukaryota</taxon>
        <taxon>Metazoa</taxon>
        <taxon>Chordata</taxon>
        <taxon>Craniata</taxon>
        <taxon>Vertebrata</taxon>
        <taxon>Euteleostomi</taxon>
        <taxon>Actinopterygii</taxon>
        <taxon>Neopterygii</taxon>
        <taxon>Teleostei</taxon>
        <taxon>Neoteleostei</taxon>
        <taxon>Acanthomorphata</taxon>
        <taxon>Eupercaria</taxon>
        <taxon>Perciformes</taxon>
        <taxon>Percoidei</taxon>
        <taxon>Percidae</taxon>
        <taxon>Percinae</taxon>
        <taxon>Perca</taxon>
    </lineage>
</organism>
<feature type="region of interest" description="Disordered" evidence="1">
    <location>
        <begin position="79"/>
        <end position="127"/>
    </location>
</feature>
<keyword evidence="3" id="KW-1185">Reference proteome</keyword>
<dbReference type="EMBL" id="VHII01000004">
    <property type="protein sequence ID" value="KAF1391184.1"/>
    <property type="molecule type" value="Genomic_DNA"/>
</dbReference>
<dbReference type="AlphaFoldDB" id="A0A6A5FKI9"/>
<reference evidence="2 3" key="1">
    <citation type="submission" date="2019-06" db="EMBL/GenBank/DDBJ databases">
        <title>A chromosome-scale genome assembly of the European perch, Perca fluviatilis.</title>
        <authorList>
            <person name="Roques C."/>
            <person name="Zahm M."/>
            <person name="Cabau C."/>
            <person name="Klopp C."/>
            <person name="Bouchez O."/>
            <person name="Donnadieu C."/>
            <person name="Kuhl H."/>
            <person name="Gislard M."/>
            <person name="Guendouz S."/>
            <person name="Journot L."/>
            <person name="Haffray P."/>
            <person name="Bestin A."/>
            <person name="Morvezen R."/>
            <person name="Feron R."/>
            <person name="Wen M."/>
            <person name="Jouanno E."/>
            <person name="Herpin A."/>
            <person name="Schartl M."/>
            <person name="Postlethwait J."/>
            <person name="Schaerlinger B."/>
            <person name="Chardard D."/>
            <person name="Lecocq T."/>
            <person name="Poncet C."/>
            <person name="Jaffrelo L."/>
            <person name="Lampietro C."/>
            <person name="Guiguen Y."/>
        </authorList>
    </citation>
    <scope>NUCLEOTIDE SEQUENCE [LARGE SCALE GENOMIC DNA]</scope>
    <source>
        <tissue evidence="2">Blood</tissue>
    </source>
</reference>